<name>A0A819ASK0_9BILA</name>
<dbReference type="AlphaFoldDB" id="A0A819ASK0"/>
<protein>
    <recommendedName>
        <fullName evidence="1">Apple domain-containing protein</fullName>
    </recommendedName>
</protein>
<evidence type="ECO:0000313" key="2">
    <source>
        <dbReference type="EMBL" id="CAF3784602.1"/>
    </source>
</evidence>
<dbReference type="Proteomes" id="UP000663868">
    <property type="component" value="Unassembled WGS sequence"/>
</dbReference>
<proteinExistence type="predicted"/>
<dbReference type="SUPFAM" id="SSF57414">
    <property type="entry name" value="Hairpin loop containing domain-like"/>
    <property type="match status" value="1"/>
</dbReference>
<gene>
    <name evidence="2" type="ORF">KXQ929_LOCUS16103</name>
</gene>
<organism evidence="2 3">
    <name type="scientific">Adineta steineri</name>
    <dbReference type="NCBI Taxonomy" id="433720"/>
    <lineage>
        <taxon>Eukaryota</taxon>
        <taxon>Metazoa</taxon>
        <taxon>Spiralia</taxon>
        <taxon>Gnathifera</taxon>
        <taxon>Rotifera</taxon>
        <taxon>Eurotatoria</taxon>
        <taxon>Bdelloidea</taxon>
        <taxon>Adinetida</taxon>
        <taxon>Adinetidae</taxon>
        <taxon>Adineta</taxon>
    </lineage>
</organism>
<reference evidence="2" key="1">
    <citation type="submission" date="2021-02" db="EMBL/GenBank/DDBJ databases">
        <authorList>
            <person name="Nowell W R."/>
        </authorList>
    </citation>
    <scope>NUCLEOTIDE SEQUENCE</scope>
</reference>
<accession>A0A819ASK0</accession>
<dbReference type="EMBL" id="CAJOBB010000960">
    <property type="protein sequence ID" value="CAF3784602.1"/>
    <property type="molecule type" value="Genomic_DNA"/>
</dbReference>
<dbReference type="PROSITE" id="PS50948">
    <property type="entry name" value="PAN"/>
    <property type="match status" value="1"/>
</dbReference>
<comment type="caution">
    <text evidence="2">The sequence shown here is derived from an EMBL/GenBank/DDBJ whole genome shotgun (WGS) entry which is preliminary data.</text>
</comment>
<evidence type="ECO:0000313" key="3">
    <source>
        <dbReference type="Proteomes" id="UP000663868"/>
    </source>
</evidence>
<feature type="domain" description="Apple" evidence="1">
    <location>
        <begin position="13"/>
        <end position="92"/>
    </location>
</feature>
<sequence length="503" mass="56905">MIFSSTLNHIEDCFYEKRMHTSLNGYNELNDRWISELDCLDRCLKLKPEKCRSFEHWYAVRTGLCVRANISLSDEPSSIATNSFVDYYEIDCRKDTKAVRLQTISCPGDQLNIIITLNGIDPNYVLLGDSNCKPLWSNETHAQFVTHILTDGSIVGKLRWEGVDKDTNEARQYGRFFLCPSDIYQIRLAHWTSTTMRISTTASSTRSTPSLSATHHHLTSPIYNDEQLTSTTYRISLRWISNNRTYTCPQICSVSLLSLIYVSFDDISLLSSTFSIHSCDLIALHPYTNYFKTHRLIYQDCSADPTVIHLSSEINSLSKFHYSFYLYNILREPIPFQIQCRILNHQQTQFVNNHTKCSSLTFIDNDQLSIIKNEKKDYSYTLFRSSPVNVTRHSPSNLSELNGNYISIALIAGTNANIFSRSCKCKAVSNTVHFPFHSWDISSCKLCSCNDAAMVNCEQACASAVQSYATTGCGKVTKGSKVKYSWDASSCSGGIGQSELECA</sequence>
<dbReference type="InterPro" id="IPR003609">
    <property type="entry name" value="Pan_app"/>
</dbReference>
<evidence type="ECO:0000259" key="1">
    <source>
        <dbReference type="PROSITE" id="PS50948"/>
    </source>
</evidence>